<evidence type="ECO:0000313" key="1">
    <source>
        <dbReference type="EMBL" id="SIR02016.1"/>
    </source>
</evidence>
<evidence type="ECO:0000313" key="2">
    <source>
        <dbReference type="Proteomes" id="UP000186666"/>
    </source>
</evidence>
<organism evidence="1 2">
    <name type="scientific">Paenibacillus macquariensis</name>
    <dbReference type="NCBI Taxonomy" id="948756"/>
    <lineage>
        <taxon>Bacteria</taxon>
        <taxon>Bacillati</taxon>
        <taxon>Bacillota</taxon>
        <taxon>Bacilli</taxon>
        <taxon>Bacillales</taxon>
        <taxon>Paenibacillaceae</taxon>
        <taxon>Paenibacillus</taxon>
    </lineage>
</organism>
<sequence length="699" mass="78625">MSKMLTTIKRYIIWKLEYKNQPPVFPFWCDTGGKAEAGAGLRHTVGEDESIVWEVAEDKRIPHYDHLEMSGFLVSAIISYGVNKKGELRLSRHVVFPTLRKIPNETRGSLSHNFCLSISVGLKVNGIKVSAEYPRRIRIKGFLEIASDTNPGLEVVRTLMPTVHCPALIEKVTLINKTGNAMNIEVASPGYVHLTDPKRGVEGAYEVRAGLADDSGRFVTGEENGDHLNLEPGDSKTYYLVFAATKEQQALTVHSTEEERARLALVDEWFGSLKLETPDPVLNTAFNFSKVRGSESIFRTKNGLMHGPGGGSYYAALWTNDQCEYMNPFFPFLGYDAGNEQSINCYSLYMDHMDPEYKKPLVTSIIAEGDDYWNGAGDRGDAAMFAYGAARFCLAYGDRTAAEKLWPGIAWAIEFSLRQKNTEGVIRSDSDELENRFKSGEANLFTSCLLYDALHNASLLAKELGENQDVVRKLSEEAKRLKFAIESYFGGRVEGYETYRYYKGNEVLRAWICVPLTMGIYERKAGTLQALFSPRLWTSNGLSSQAGKETFWDRSTLYALRGVFTAGEPDLALKHLTHMTKQRLLGEHVPYSVEAYPEGNQRHLSAESGLYARIFTEGLFEIRPTGFKTMTCNPHLPSSWNETALRNVKAFQTTFDLEVSRSEYGRRLKVYEKGRLIFDSIADEGEPFSIVFIEPKETE</sequence>
<dbReference type="SUPFAM" id="SSF48208">
    <property type="entry name" value="Six-hairpin glycosidases"/>
    <property type="match status" value="1"/>
</dbReference>
<protein>
    <recommendedName>
        <fullName evidence="3">Alpha-L-rhamnosidase six-hairpin glycosidase domain-containing protein</fullName>
    </recommendedName>
</protein>
<gene>
    <name evidence="1" type="ORF">SAMN05421578_10619</name>
</gene>
<dbReference type="RefSeq" id="WP_082867312.1">
    <property type="nucleotide sequence ID" value="NZ_FTNK01000006.1"/>
</dbReference>
<dbReference type="Gene3D" id="1.50.10.10">
    <property type="match status" value="1"/>
</dbReference>
<evidence type="ECO:0008006" key="3">
    <source>
        <dbReference type="Google" id="ProtNLM"/>
    </source>
</evidence>
<name>A0ABY1JZ20_9BACL</name>
<keyword evidence="2" id="KW-1185">Reference proteome</keyword>
<accession>A0ABY1JZ20</accession>
<dbReference type="EMBL" id="FTNK01000006">
    <property type="protein sequence ID" value="SIR02016.1"/>
    <property type="molecule type" value="Genomic_DNA"/>
</dbReference>
<dbReference type="InterPro" id="IPR008928">
    <property type="entry name" value="6-hairpin_glycosidase_sf"/>
</dbReference>
<dbReference type="Proteomes" id="UP000186666">
    <property type="component" value="Unassembled WGS sequence"/>
</dbReference>
<proteinExistence type="predicted"/>
<reference evidence="1 2" key="1">
    <citation type="submission" date="2017-01" db="EMBL/GenBank/DDBJ databases">
        <authorList>
            <person name="Varghese N."/>
            <person name="Submissions S."/>
        </authorList>
    </citation>
    <scope>NUCLEOTIDE SEQUENCE [LARGE SCALE GENOMIC DNA]</scope>
    <source>
        <strain evidence="1 2">ATCC 23464</strain>
    </source>
</reference>
<comment type="caution">
    <text evidence="1">The sequence shown here is derived from an EMBL/GenBank/DDBJ whole genome shotgun (WGS) entry which is preliminary data.</text>
</comment>
<dbReference type="InterPro" id="IPR012341">
    <property type="entry name" value="6hp_glycosidase-like_sf"/>
</dbReference>